<dbReference type="PROSITE" id="PS50949">
    <property type="entry name" value="HTH_GNTR"/>
    <property type="match status" value="1"/>
</dbReference>
<dbReference type="SUPFAM" id="SSF46785">
    <property type="entry name" value="Winged helix' DNA-binding domain"/>
    <property type="match status" value="1"/>
</dbReference>
<organism evidence="5 6">
    <name type="scientific">Glutamicibacter arilaitensis</name>
    <dbReference type="NCBI Taxonomy" id="256701"/>
    <lineage>
        <taxon>Bacteria</taxon>
        <taxon>Bacillati</taxon>
        <taxon>Actinomycetota</taxon>
        <taxon>Actinomycetes</taxon>
        <taxon>Micrococcales</taxon>
        <taxon>Micrococcaceae</taxon>
        <taxon>Glutamicibacter</taxon>
    </lineage>
</organism>
<dbReference type="SMART" id="SM00345">
    <property type="entry name" value="HTH_GNTR"/>
    <property type="match status" value="1"/>
</dbReference>
<keyword evidence="3" id="KW-0804">Transcription</keyword>
<evidence type="ECO:0000313" key="5">
    <source>
        <dbReference type="EMBL" id="PMQ19731.1"/>
    </source>
</evidence>
<dbReference type="CDD" id="cd07377">
    <property type="entry name" value="WHTH_GntR"/>
    <property type="match status" value="1"/>
</dbReference>
<sequence length="122" mass="13066">MSTQISVDLQAATPPYEQIRSQIASLISLGDLPSGSKLPTVRALATDLGVAAGTVARAYKELEAEELITSRRRAGTVVNERPQTVDTREGLLAAVDRLWALAAAQKVDAATLKALVARRERK</sequence>
<dbReference type="PANTHER" id="PTHR38445">
    <property type="entry name" value="HTH-TYPE TRANSCRIPTIONAL REPRESSOR YTRA"/>
    <property type="match status" value="1"/>
</dbReference>
<dbReference type="GO" id="GO:0003700">
    <property type="term" value="F:DNA-binding transcription factor activity"/>
    <property type="evidence" value="ECO:0007669"/>
    <property type="project" value="InterPro"/>
</dbReference>
<comment type="caution">
    <text evidence="5">The sequence shown here is derived from an EMBL/GenBank/DDBJ whole genome shotgun (WGS) entry which is preliminary data.</text>
</comment>
<reference evidence="5 6" key="1">
    <citation type="journal article" date="2017" name="Elife">
        <title>Extensive horizontal gene transfer in cheese-associated bacteria.</title>
        <authorList>
            <person name="Bonham K.S."/>
            <person name="Wolfe B.E."/>
            <person name="Dutton R.J."/>
        </authorList>
    </citation>
    <scope>NUCLEOTIDE SEQUENCE [LARGE SCALE GENOMIC DNA]</scope>
    <source>
        <strain evidence="5 6">JB182</strain>
    </source>
</reference>
<keyword evidence="2" id="KW-0238">DNA-binding</keyword>
<keyword evidence="1" id="KW-0805">Transcription regulation</keyword>
<evidence type="ECO:0000256" key="3">
    <source>
        <dbReference type="ARBA" id="ARBA00023163"/>
    </source>
</evidence>
<dbReference type="InterPro" id="IPR036388">
    <property type="entry name" value="WH-like_DNA-bd_sf"/>
</dbReference>
<dbReference type="GO" id="GO:0003677">
    <property type="term" value="F:DNA binding"/>
    <property type="evidence" value="ECO:0007669"/>
    <property type="project" value="UniProtKB-KW"/>
</dbReference>
<evidence type="ECO:0000313" key="6">
    <source>
        <dbReference type="Proteomes" id="UP000235739"/>
    </source>
</evidence>
<dbReference type="RefSeq" id="WP_102598798.1">
    <property type="nucleotide sequence ID" value="NZ_JBQEKY010000016.1"/>
</dbReference>
<feature type="domain" description="HTH gntR-type" evidence="4">
    <location>
        <begin position="13"/>
        <end position="81"/>
    </location>
</feature>
<dbReference type="Proteomes" id="UP000235739">
    <property type="component" value="Unassembled WGS sequence"/>
</dbReference>
<accession>A0A2N7S0S0</accession>
<name>A0A2N7S0S0_9MICC</name>
<evidence type="ECO:0000259" key="4">
    <source>
        <dbReference type="PROSITE" id="PS50949"/>
    </source>
</evidence>
<dbReference type="EMBL" id="PNQX01000002">
    <property type="protein sequence ID" value="PMQ19731.1"/>
    <property type="molecule type" value="Genomic_DNA"/>
</dbReference>
<dbReference type="AlphaFoldDB" id="A0A2N7S0S0"/>
<protein>
    <submittedName>
        <fullName evidence="5">GntR family transcriptional regulator</fullName>
    </submittedName>
</protein>
<dbReference type="Pfam" id="PF00392">
    <property type="entry name" value="GntR"/>
    <property type="match status" value="1"/>
</dbReference>
<evidence type="ECO:0000256" key="1">
    <source>
        <dbReference type="ARBA" id="ARBA00023015"/>
    </source>
</evidence>
<dbReference type="Gene3D" id="1.10.10.10">
    <property type="entry name" value="Winged helix-like DNA-binding domain superfamily/Winged helix DNA-binding domain"/>
    <property type="match status" value="1"/>
</dbReference>
<dbReference type="PANTHER" id="PTHR38445:SF9">
    <property type="entry name" value="HTH-TYPE TRANSCRIPTIONAL REPRESSOR YTRA"/>
    <property type="match status" value="1"/>
</dbReference>
<evidence type="ECO:0000256" key="2">
    <source>
        <dbReference type="ARBA" id="ARBA00023125"/>
    </source>
</evidence>
<gene>
    <name evidence="5" type="ORF">CIK84_13905</name>
</gene>
<dbReference type="InterPro" id="IPR000524">
    <property type="entry name" value="Tscrpt_reg_HTH_GntR"/>
</dbReference>
<proteinExistence type="predicted"/>
<dbReference type="InterPro" id="IPR036390">
    <property type="entry name" value="WH_DNA-bd_sf"/>
</dbReference>